<gene>
    <name evidence="2" type="ORF">S01H4_19948</name>
</gene>
<name>X0YV46_9ZZZZ</name>
<organism evidence="2">
    <name type="scientific">marine sediment metagenome</name>
    <dbReference type="NCBI Taxonomy" id="412755"/>
    <lineage>
        <taxon>unclassified sequences</taxon>
        <taxon>metagenomes</taxon>
        <taxon>ecological metagenomes</taxon>
    </lineage>
</organism>
<dbReference type="EMBL" id="BART01008932">
    <property type="protein sequence ID" value="GAG60125.1"/>
    <property type="molecule type" value="Genomic_DNA"/>
</dbReference>
<accession>X0YV46</accession>
<keyword evidence="1" id="KW-0472">Membrane</keyword>
<feature type="transmembrane region" description="Helical" evidence="1">
    <location>
        <begin position="174"/>
        <end position="196"/>
    </location>
</feature>
<comment type="caution">
    <text evidence="2">The sequence shown here is derived from an EMBL/GenBank/DDBJ whole genome shotgun (WGS) entry which is preliminary data.</text>
</comment>
<keyword evidence="1" id="KW-1133">Transmembrane helix</keyword>
<dbReference type="AlphaFoldDB" id="X0YV46"/>
<protein>
    <submittedName>
        <fullName evidence="2">Uncharacterized protein</fullName>
    </submittedName>
</protein>
<evidence type="ECO:0000256" key="1">
    <source>
        <dbReference type="SAM" id="Phobius"/>
    </source>
</evidence>
<proteinExistence type="predicted"/>
<keyword evidence="1" id="KW-0812">Transmembrane</keyword>
<evidence type="ECO:0000313" key="2">
    <source>
        <dbReference type="EMBL" id="GAG60125.1"/>
    </source>
</evidence>
<reference evidence="2" key="1">
    <citation type="journal article" date="2014" name="Front. Microbiol.">
        <title>High frequency of phylogenetically diverse reductive dehalogenase-homologous genes in deep subseafloor sedimentary metagenomes.</title>
        <authorList>
            <person name="Kawai M."/>
            <person name="Futagami T."/>
            <person name="Toyoda A."/>
            <person name="Takaki Y."/>
            <person name="Nishi S."/>
            <person name="Hori S."/>
            <person name="Arai W."/>
            <person name="Tsubouchi T."/>
            <person name="Morono Y."/>
            <person name="Uchiyama I."/>
            <person name="Ito T."/>
            <person name="Fujiyama A."/>
            <person name="Inagaki F."/>
            <person name="Takami H."/>
        </authorList>
    </citation>
    <scope>NUCLEOTIDE SEQUENCE</scope>
    <source>
        <strain evidence="2">Expedition CK06-06</strain>
    </source>
</reference>
<sequence>MTLFHDTVQSAGSVTAAVADRVDVGDITLPAGNWVITRVWAHAMLAGTITAVEGIMGYIQIESTDCSIAPCEFLLEPITGALGTGEMEAPVLEPRKYIVNCNAPGGAVLSVYHVCDATISTSLSEVIVTVEFSQASPFGSGQIHMKCGEPSVTGSVSDGGTADLTNIEIKASKLLAVVTYVAAITAVASTGHMLMFEMKSTDFAENGPHRWATNVQRAGGVATNSSGQLAQTQFVEVDAGFTSPGQKQTISAVVTAYDAVTTGPEVNWCLVYV</sequence>